<keyword evidence="1" id="KW-0812">Transmembrane</keyword>
<dbReference type="AlphaFoldDB" id="A0A1T4NSQ3"/>
<keyword evidence="1" id="KW-1133">Transmembrane helix</keyword>
<reference evidence="4" key="1">
    <citation type="submission" date="2017-02" db="EMBL/GenBank/DDBJ databases">
        <authorList>
            <person name="Varghese N."/>
            <person name="Submissions S."/>
        </authorList>
    </citation>
    <scope>NUCLEOTIDE SEQUENCE [LARGE SCALE GENOMIC DNA]</scope>
    <source>
        <strain evidence="4">ATCC BAA-34</strain>
    </source>
</reference>
<accession>A0A1T4NSQ3</accession>
<keyword evidence="1" id="KW-0472">Membrane</keyword>
<feature type="transmembrane region" description="Helical" evidence="1">
    <location>
        <begin position="21"/>
        <end position="40"/>
    </location>
</feature>
<dbReference type="Pfam" id="PF00905">
    <property type="entry name" value="Transpeptidase"/>
    <property type="match status" value="1"/>
</dbReference>
<dbReference type="InterPro" id="IPR001460">
    <property type="entry name" value="PCN-bd_Tpept"/>
</dbReference>
<dbReference type="OrthoDB" id="9811238at2"/>
<dbReference type="RefSeq" id="WP_078790018.1">
    <property type="nucleotide sequence ID" value="NZ_FUWR01000008.1"/>
</dbReference>
<evidence type="ECO:0000313" key="3">
    <source>
        <dbReference type="EMBL" id="SJZ82281.1"/>
    </source>
</evidence>
<dbReference type="STRING" id="115783.SAMN02745119_01716"/>
<protein>
    <submittedName>
        <fullName evidence="3">Penicillin binding protein transpeptidase domain-containing protein</fullName>
    </submittedName>
</protein>
<dbReference type="PANTHER" id="PTHR30627:SF2">
    <property type="entry name" value="PEPTIDOGLYCAN D,D-TRANSPEPTIDASE MRDA"/>
    <property type="match status" value="1"/>
</dbReference>
<dbReference type="InterPro" id="IPR050515">
    <property type="entry name" value="Beta-lactam/transpept"/>
</dbReference>
<evidence type="ECO:0000259" key="2">
    <source>
        <dbReference type="Pfam" id="PF00905"/>
    </source>
</evidence>
<organism evidence="3 4">
    <name type="scientific">Trichlorobacter thiogenes</name>
    <dbReference type="NCBI Taxonomy" id="115783"/>
    <lineage>
        <taxon>Bacteria</taxon>
        <taxon>Pseudomonadati</taxon>
        <taxon>Thermodesulfobacteriota</taxon>
        <taxon>Desulfuromonadia</taxon>
        <taxon>Geobacterales</taxon>
        <taxon>Geobacteraceae</taxon>
        <taxon>Trichlorobacter</taxon>
    </lineage>
</organism>
<dbReference type="GO" id="GO:0005886">
    <property type="term" value="C:plasma membrane"/>
    <property type="evidence" value="ECO:0007669"/>
    <property type="project" value="TreeGrafter"/>
</dbReference>
<evidence type="ECO:0000313" key="4">
    <source>
        <dbReference type="Proteomes" id="UP000190102"/>
    </source>
</evidence>
<feature type="domain" description="Penicillin-binding protein transpeptidase" evidence="2">
    <location>
        <begin position="123"/>
        <end position="412"/>
    </location>
</feature>
<evidence type="ECO:0000256" key="1">
    <source>
        <dbReference type="SAM" id="Phobius"/>
    </source>
</evidence>
<dbReference type="Gene3D" id="3.40.710.10">
    <property type="entry name" value="DD-peptidase/beta-lactamase superfamily"/>
    <property type="match status" value="1"/>
</dbReference>
<proteinExistence type="predicted"/>
<dbReference type="PANTHER" id="PTHR30627">
    <property type="entry name" value="PEPTIDOGLYCAN D,D-TRANSPEPTIDASE"/>
    <property type="match status" value="1"/>
</dbReference>
<dbReference type="GO" id="GO:0071555">
    <property type="term" value="P:cell wall organization"/>
    <property type="evidence" value="ECO:0007669"/>
    <property type="project" value="TreeGrafter"/>
</dbReference>
<dbReference type="GO" id="GO:0008658">
    <property type="term" value="F:penicillin binding"/>
    <property type="evidence" value="ECO:0007669"/>
    <property type="project" value="InterPro"/>
</dbReference>
<dbReference type="GO" id="GO:0071972">
    <property type="term" value="F:peptidoglycan L,D-transpeptidase activity"/>
    <property type="evidence" value="ECO:0007669"/>
    <property type="project" value="TreeGrafter"/>
</dbReference>
<name>A0A1T4NSQ3_9BACT</name>
<gene>
    <name evidence="3" type="ORF">SAMN02745119_01716</name>
</gene>
<dbReference type="SUPFAM" id="SSF56601">
    <property type="entry name" value="beta-lactamase/transpeptidase-like"/>
    <property type="match status" value="1"/>
</dbReference>
<sequence length="428" mass="46477">MQDFKHLTRRKKNFFQRHWQSAALGTAVALLFIPLTVMLVRKAAQAVSVWQDTRSQIELKAQPISLGDDLFAIASGLLPAAVSSGETLTATAPDGTSLKLSINPALQQRVQGYLEQTRPPYAIFVAVEPATGRVLSLAGYSTVDQNWQQNAAYQVYPMASLFKMVTAASALENNKINPTTVLEFRGRLVSETPKNWDPSPKGRNNKMDVTEAMGKSVNPIYGRIASDLLGKERLKQTCNNFGFNRPLLLPGVPAVPSPAPAVETSNDLRLQGCGLDHGLQVSPIHAAAITAAIANRGRMMAPRLVDQATRNGKELKVPATRELAKVISPEAADNLTRMLLTTVTSGTSRKAFHSPEGRRLTSDMKIAAKTGSIDGDNPKGHYSWFAAYAPADQPRIALVALVINGDKWKIKASQLGEQALAEFFRQGK</sequence>
<dbReference type="EMBL" id="FUWR01000008">
    <property type="protein sequence ID" value="SJZ82281.1"/>
    <property type="molecule type" value="Genomic_DNA"/>
</dbReference>
<dbReference type="InterPro" id="IPR012338">
    <property type="entry name" value="Beta-lactam/transpept-like"/>
</dbReference>
<keyword evidence="4" id="KW-1185">Reference proteome</keyword>
<dbReference type="Proteomes" id="UP000190102">
    <property type="component" value="Unassembled WGS sequence"/>
</dbReference>